<dbReference type="GO" id="GO:0004751">
    <property type="term" value="F:ribose-5-phosphate isomerase activity"/>
    <property type="evidence" value="ECO:0007669"/>
    <property type="project" value="UniProtKB-EC"/>
</dbReference>
<dbReference type="CDD" id="cd01398">
    <property type="entry name" value="RPI_A"/>
    <property type="match status" value="1"/>
</dbReference>
<protein>
    <recommendedName>
        <fullName evidence="2">Ribose 5-phosphate isomerase A</fullName>
        <ecNumber evidence="2">5.3.1.6</ecNumber>
    </recommendedName>
</protein>
<name>A0ABV6LCL3_9SPHI</name>
<dbReference type="Pfam" id="PF06026">
    <property type="entry name" value="Rib_5-P_isom_A"/>
    <property type="match status" value="1"/>
</dbReference>
<dbReference type="Gene3D" id="3.30.70.260">
    <property type="match status" value="1"/>
</dbReference>
<dbReference type="RefSeq" id="WP_377024952.1">
    <property type="nucleotide sequence ID" value="NZ_JBHLTS010000072.1"/>
</dbReference>
<dbReference type="EC" id="5.3.1.6" evidence="2"/>
<proteinExistence type="predicted"/>
<dbReference type="InterPro" id="IPR037171">
    <property type="entry name" value="NagB/RpiA_transferase-like"/>
</dbReference>
<dbReference type="Proteomes" id="UP001589828">
    <property type="component" value="Unassembled WGS sequence"/>
</dbReference>
<gene>
    <name evidence="3" type="primary">rpiA</name>
    <name evidence="3" type="ORF">ACFFGT_23475</name>
</gene>
<dbReference type="EMBL" id="JBHLTS010000072">
    <property type="protein sequence ID" value="MFC0517191.1"/>
    <property type="molecule type" value="Genomic_DNA"/>
</dbReference>
<evidence type="ECO:0000313" key="3">
    <source>
        <dbReference type="EMBL" id="MFC0517191.1"/>
    </source>
</evidence>
<evidence type="ECO:0000256" key="1">
    <source>
        <dbReference type="ARBA" id="ARBA00023235"/>
    </source>
</evidence>
<dbReference type="Gene3D" id="3.40.50.1360">
    <property type="match status" value="1"/>
</dbReference>
<dbReference type="SUPFAM" id="SSF75445">
    <property type="entry name" value="D-ribose-5-phosphate isomerase (RpiA), lid domain"/>
    <property type="match status" value="1"/>
</dbReference>
<dbReference type="PANTHER" id="PTHR11934:SF0">
    <property type="entry name" value="RIBOSE-5-PHOSPHATE ISOMERASE"/>
    <property type="match status" value="1"/>
</dbReference>
<keyword evidence="1 3" id="KW-0413">Isomerase</keyword>
<dbReference type="SUPFAM" id="SSF100950">
    <property type="entry name" value="NagB/RpiA/CoA transferase-like"/>
    <property type="match status" value="1"/>
</dbReference>
<keyword evidence="4" id="KW-1185">Reference proteome</keyword>
<accession>A0ABV6LCL3</accession>
<comment type="caution">
    <text evidence="3">The sequence shown here is derived from an EMBL/GenBank/DDBJ whole genome shotgun (WGS) entry which is preliminary data.</text>
</comment>
<dbReference type="NCBIfam" id="TIGR00021">
    <property type="entry name" value="rpiA"/>
    <property type="match status" value="1"/>
</dbReference>
<evidence type="ECO:0000313" key="4">
    <source>
        <dbReference type="Proteomes" id="UP001589828"/>
    </source>
</evidence>
<reference evidence="3 4" key="1">
    <citation type="submission" date="2024-09" db="EMBL/GenBank/DDBJ databases">
        <authorList>
            <person name="Sun Q."/>
            <person name="Mori K."/>
        </authorList>
    </citation>
    <scope>NUCLEOTIDE SEQUENCE [LARGE SCALE GENOMIC DNA]</scope>
    <source>
        <strain evidence="3 4">NCAIM B.02415</strain>
    </source>
</reference>
<dbReference type="InterPro" id="IPR004788">
    <property type="entry name" value="Ribose5P_isomerase_type_A"/>
</dbReference>
<evidence type="ECO:0000256" key="2">
    <source>
        <dbReference type="NCBIfam" id="TIGR00021"/>
    </source>
</evidence>
<dbReference type="PANTHER" id="PTHR11934">
    <property type="entry name" value="RIBOSE-5-PHOSPHATE ISOMERASE"/>
    <property type="match status" value="1"/>
</dbReference>
<sequence>MSSYLFTTHHSPLSIHPNMNWNSNLINNLEWADKIINIEGKQKVAAEIAAKVKDGDIIGVGSGSTSYMALVAIAQRVKDEKLNVKAIPTSVELSMFCSKLGLPMTTLYEHKPDWLFDGADEVDPDQSLIKGRGGAMFKEKLLISSSVVSYIIVDDSKMVDKLGSKFPVPIEVFPQALPYVEKELKSLGATEIAIRPAKGKDGPIISENGNLVLDCKFDEIGKSFEKDIKSITGVIESGLFIGYNLNIIMASNS</sequence>
<organism evidence="3 4">
    <name type="scientific">Mucilaginibacter angelicae</name>
    <dbReference type="NCBI Taxonomy" id="869718"/>
    <lineage>
        <taxon>Bacteria</taxon>
        <taxon>Pseudomonadati</taxon>
        <taxon>Bacteroidota</taxon>
        <taxon>Sphingobacteriia</taxon>
        <taxon>Sphingobacteriales</taxon>
        <taxon>Sphingobacteriaceae</taxon>
        <taxon>Mucilaginibacter</taxon>
    </lineage>
</organism>